<evidence type="ECO:0000256" key="6">
    <source>
        <dbReference type="ARBA" id="ARBA00023002"/>
    </source>
</evidence>
<organism evidence="12 13">
    <name type="scientific">Rhizopogon vinicolor AM-OR11-026</name>
    <dbReference type="NCBI Taxonomy" id="1314800"/>
    <lineage>
        <taxon>Eukaryota</taxon>
        <taxon>Fungi</taxon>
        <taxon>Dikarya</taxon>
        <taxon>Basidiomycota</taxon>
        <taxon>Agaricomycotina</taxon>
        <taxon>Agaricomycetes</taxon>
        <taxon>Agaricomycetidae</taxon>
        <taxon>Boletales</taxon>
        <taxon>Suillineae</taxon>
        <taxon>Rhizopogonaceae</taxon>
        <taxon>Rhizopogon</taxon>
    </lineage>
</organism>
<dbReference type="GO" id="GO:0020037">
    <property type="term" value="F:heme binding"/>
    <property type="evidence" value="ECO:0007669"/>
    <property type="project" value="InterPro"/>
</dbReference>
<sequence length="501" mass="56346">MFTVPKLLICFTVVSLLQRRLRGGLPLPPGPKGLPILGNALEVNVSAPWLSYIDWAKKYGDLMYSTILGHEFIIINSEEVAHALLEQRSGVYADKPFVSIMKLYGMDFNTGSLPYGDQWRQHRKMLHTELKKEASREYQPMQLQKVREFLQNLIGSPTQLALHTRMLSAATVMAVAYGYDVTSVEDRFVTKVEHFLELFLQGVTLGRAALLEAMPFLQYIPSWFPGGTYIRLARDCRSVAREVLDDPVLYVKEEMAGGTTRQSLVKELLGKYTDKDDMGTSEYEETVKGVAATTGSVIQVFFLAMVLHPEVQIKAQEELDKVVGDGRLPDFNDREKLPYIEALYLETRRWRPTVPIPAHPRITTTSDVYNGYYIPKGVIVLTNIWAMSHNETRFPDPTSFKPERHLSPTGELLEGTAPHTFGFGLRQCPGKHLADQSVWIAIVSVLATLRIGKGKDSTGCEINVKPDFTSGLEIRPKPFACSIEPRSANAERLIRASNKRE</sequence>
<dbReference type="PANTHER" id="PTHR46300">
    <property type="entry name" value="P450, PUTATIVE (EUROFUNG)-RELATED-RELATED"/>
    <property type="match status" value="1"/>
</dbReference>
<dbReference type="Pfam" id="PF00067">
    <property type="entry name" value="p450"/>
    <property type="match status" value="1"/>
</dbReference>
<keyword evidence="6 10" id="KW-0560">Oxidoreductase</keyword>
<dbReference type="PRINTS" id="PR00385">
    <property type="entry name" value="P450"/>
</dbReference>
<dbReference type="InterPro" id="IPR036396">
    <property type="entry name" value="Cyt_P450_sf"/>
</dbReference>
<dbReference type="GO" id="GO:0004497">
    <property type="term" value="F:monooxygenase activity"/>
    <property type="evidence" value="ECO:0007669"/>
    <property type="project" value="UniProtKB-KW"/>
</dbReference>
<feature type="chain" id="PRO_5008597796" evidence="11">
    <location>
        <begin position="24"/>
        <end position="501"/>
    </location>
</feature>
<keyword evidence="11" id="KW-0732">Signal</keyword>
<dbReference type="OrthoDB" id="2789670at2759"/>
<dbReference type="InterPro" id="IPR001128">
    <property type="entry name" value="Cyt_P450"/>
</dbReference>
<keyword evidence="4 9" id="KW-0349">Heme</keyword>
<evidence type="ECO:0000313" key="12">
    <source>
        <dbReference type="EMBL" id="OAX39564.1"/>
    </source>
</evidence>
<dbReference type="GO" id="GO:0005506">
    <property type="term" value="F:iron ion binding"/>
    <property type="evidence" value="ECO:0007669"/>
    <property type="project" value="InterPro"/>
</dbReference>
<name>A0A1B7N3X9_9AGAM</name>
<evidence type="ECO:0000256" key="3">
    <source>
        <dbReference type="ARBA" id="ARBA00010617"/>
    </source>
</evidence>
<evidence type="ECO:0000313" key="13">
    <source>
        <dbReference type="Proteomes" id="UP000092154"/>
    </source>
</evidence>
<evidence type="ECO:0000256" key="11">
    <source>
        <dbReference type="SAM" id="SignalP"/>
    </source>
</evidence>
<evidence type="ECO:0000256" key="8">
    <source>
        <dbReference type="ARBA" id="ARBA00023033"/>
    </source>
</evidence>
<protein>
    <submittedName>
        <fullName evidence="12">Cytochrome P450</fullName>
    </submittedName>
</protein>
<dbReference type="EMBL" id="KV448245">
    <property type="protein sequence ID" value="OAX39564.1"/>
    <property type="molecule type" value="Genomic_DNA"/>
</dbReference>
<comment type="cofactor">
    <cofactor evidence="1 9">
        <name>heme</name>
        <dbReference type="ChEBI" id="CHEBI:30413"/>
    </cofactor>
</comment>
<feature type="signal peptide" evidence="11">
    <location>
        <begin position="1"/>
        <end position="23"/>
    </location>
</feature>
<dbReference type="InParanoid" id="A0A1B7N3X9"/>
<evidence type="ECO:0000256" key="4">
    <source>
        <dbReference type="ARBA" id="ARBA00022617"/>
    </source>
</evidence>
<evidence type="ECO:0000256" key="5">
    <source>
        <dbReference type="ARBA" id="ARBA00022723"/>
    </source>
</evidence>
<evidence type="ECO:0000256" key="9">
    <source>
        <dbReference type="PIRSR" id="PIRSR602401-1"/>
    </source>
</evidence>
<evidence type="ECO:0000256" key="7">
    <source>
        <dbReference type="ARBA" id="ARBA00023004"/>
    </source>
</evidence>
<dbReference type="Proteomes" id="UP000092154">
    <property type="component" value="Unassembled WGS sequence"/>
</dbReference>
<keyword evidence="8 10" id="KW-0503">Monooxygenase</keyword>
<dbReference type="SUPFAM" id="SSF48264">
    <property type="entry name" value="Cytochrome P450"/>
    <property type="match status" value="1"/>
</dbReference>
<feature type="binding site" description="axial binding residue" evidence="9">
    <location>
        <position position="428"/>
    </location>
    <ligand>
        <name>heme</name>
        <dbReference type="ChEBI" id="CHEBI:30413"/>
    </ligand>
    <ligandPart>
        <name>Fe</name>
        <dbReference type="ChEBI" id="CHEBI:18248"/>
    </ligandPart>
</feature>
<dbReference type="CDD" id="cd11065">
    <property type="entry name" value="CYP64-like"/>
    <property type="match status" value="1"/>
</dbReference>
<evidence type="ECO:0000256" key="2">
    <source>
        <dbReference type="ARBA" id="ARBA00005179"/>
    </source>
</evidence>
<comment type="pathway">
    <text evidence="2">Secondary metabolite biosynthesis.</text>
</comment>
<dbReference type="InterPro" id="IPR050364">
    <property type="entry name" value="Cytochrome_P450_fung"/>
</dbReference>
<accession>A0A1B7N3X9</accession>
<dbReference type="InterPro" id="IPR002401">
    <property type="entry name" value="Cyt_P450_E_grp-I"/>
</dbReference>
<dbReference type="STRING" id="1314800.A0A1B7N3X9"/>
<dbReference type="GO" id="GO:0016705">
    <property type="term" value="F:oxidoreductase activity, acting on paired donors, with incorporation or reduction of molecular oxygen"/>
    <property type="evidence" value="ECO:0007669"/>
    <property type="project" value="InterPro"/>
</dbReference>
<keyword evidence="5 9" id="KW-0479">Metal-binding</keyword>
<evidence type="ECO:0000256" key="1">
    <source>
        <dbReference type="ARBA" id="ARBA00001971"/>
    </source>
</evidence>
<dbReference type="InterPro" id="IPR017972">
    <property type="entry name" value="Cyt_P450_CS"/>
</dbReference>
<dbReference type="PRINTS" id="PR00463">
    <property type="entry name" value="EP450I"/>
</dbReference>
<dbReference type="Gene3D" id="1.10.630.10">
    <property type="entry name" value="Cytochrome P450"/>
    <property type="match status" value="1"/>
</dbReference>
<gene>
    <name evidence="12" type="ORF">K503DRAFT_791898</name>
</gene>
<keyword evidence="13" id="KW-1185">Reference proteome</keyword>
<proteinExistence type="inferred from homology"/>
<keyword evidence="7 9" id="KW-0408">Iron</keyword>
<reference evidence="12 13" key="1">
    <citation type="submission" date="2016-06" db="EMBL/GenBank/DDBJ databases">
        <title>Comparative genomics of the ectomycorrhizal sister species Rhizopogon vinicolor and Rhizopogon vesiculosus (Basidiomycota: Boletales) reveals a divergence of the mating type B locus.</title>
        <authorList>
            <consortium name="DOE Joint Genome Institute"/>
            <person name="Mujic A.B."/>
            <person name="Kuo A."/>
            <person name="Tritt A."/>
            <person name="Lipzen A."/>
            <person name="Chen C."/>
            <person name="Johnson J."/>
            <person name="Sharma A."/>
            <person name="Barry K."/>
            <person name="Grigoriev I.V."/>
            <person name="Spatafora J.W."/>
        </authorList>
    </citation>
    <scope>NUCLEOTIDE SEQUENCE [LARGE SCALE GENOMIC DNA]</scope>
    <source>
        <strain evidence="12 13">AM-OR11-026</strain>
    </source>
</reference>
<dbReference type="PROSITE" id="PS00086">
    <property type="entry name" value="CYTOCHROME_P450"/>
    <property type="match status" value="1"/>
</dbReference>
<dbReference type="PANTHER" id="PTHR46300:SF7">
    <property type="entry name" value="P450, PUTATIVE (EUROFUNG)-RELATED"/>
    <property type="match status" value="1"/>
</dbReference>
<evidence type="ECO:0000256" key="10">
    <source>
        <dbReference type="RuleBase" id="RU000461"/>
    </source>
</evidence>
<dbReference type="AlphaFoldDB" id="A0A1B7N3X9"/>
<comment type="similarity">
    <text evidence="3 10">Belongs to the cytochrome P450 family.</text>
</comment>